<gene>
    <name evidence="1" type="ORF">FCIRC_10932</name>
</gene>
<comment type="caution">
    <text evidence="1">The sequence shown here is derived from an EMBL/GenBank/DDBJ whole genome shotgun (WGS) entry which is preliminary data.</text>
</comment>
<organism evidence="1 2">
    <name type="scientific">Fusarium circinatum</name>
    <name type="common">Pitch canker fungus</name>
    <name type="synonym">Gibberella circinata</name>
    <dbReference type="NCBI Taxonomy" id="48490"/>
    <lineage>
        <taxon>Eukaryota</taxon>
        <taxon>Fungi</taxon>
        <taxon>Dikarya</taxon>
        <taxon>Ascomycota</taxon>
        <taxon>Pezizomycotina</taxon>
        <taxon>Sordariomycetes</taxon>
        <taxon>Hypocreomycetidae</taxon>
        <taxon>Hypocreales</taxon>
        <taxon>Nectriaceae</taxon>
        <taxon>Fusarium</taxon>
        <taxon>Fusarium fujikuroi species complex</taxon>
    </lineage>
</organism>
<evidence type="ECO:0000313" key="2">
    <source>
        <dbReference type="Proteomes" id="UP000572754"/>
    </source>
</evidence>
<dbReference type="AlphaFoldDB" id="A0A8H5WNA0"/>
<protein>
    <submittedName>
        <fullName evidence="1">Cyclin-like f-box</fullName>
    </submittedName>
</protein>
<sequence>MNAATYFPPRPMTALELNDRIIQTIGYSRFNEQYLPGAIHGPIPHPPAILDQPAPYFVPDNRPHPSIIFGNYPRPEWPVGALRRLIWWLDLQTLFNLRQTSRGMREFISQSEVYKAIIEALHLYKAILGTKYAQSVLVVDFYDLLTTMRCGISGEYAMLISIPEWLRLCQRCVETGQRRGFGLDPITRVSRFVTWNIFAQSLAPDAAARMRDWDRDFFVGLKG</sequence>
<dbReference type="Proteomes" id="UP000572754">
    <property type="component" value="Unassembled WGS sequence"/>
</dbReference>
<reference evidence="2" key="1">
    <citation type="journal article" date="2020" name="BMC Genomics">
        <title>Correction to: Identification and distribution of gene clusters required for synthesis of sphingolipid metabolism inhibitors in diverse species of the filamentous fungus Fusarium.</title>
        <authorList>
            <person name="Kim H.S."/>
            <person name="Lohmar J.M."/>
            <person name="Busman M."/>
            <person name="Brown D.W."/>
            <person name="Naumann T.A."/>
            <person name="Divon H.H."/>
            <person name="Lysoe E."/>
            <person name="Uhlig S."/>
            <person name="Proctor R.H."/>
        </authorList>
    </citation>
    <scope>NUCLEOTIDE SEQUENCE [LARGE SCALE GENOMIC DNA]</scope>
    <source>
        <strain evidence="2">NRRL 25331</strain>
    </source>
</reference>
<evidence type="ECO:0000313" key="1">
    <source>
        <dbReference type="EMBL" id="KAF5664099.1"/>
    </source>
</evidence>
<dbReference type="EMBL" id="JAAQPE010000419">
    <property type="protein sequence ID" value="KAF5664099.1"/>
    <property type="molecule type" value="Genomic_DNA"/>
</dbReference>
<proteinExistence type="predicted"/>
<keyword evidence="2" id="KW-1185">Reference proteome</keyword>
<name>A0A8H5WNA0_FUSCI</name>
<reference evidence="1 2" key="2">
    <citation type="submission" date="2020-05" db="EMBL/GenBank/DDBJ databases">
        <title>Identification and distribution of gene clusters putatively required for synthesis of sphingolipid metabolism inhibitors in phylogenetically diverse species of the filamentous fungus Fusarium.</title>
        <authorList>
            <person name="Kim H.-S."/>
            <person name="Busman M."/>
            <person name="Brown D.W."/>
            <person name="Divon H."/>
            <person name="Uhlig S."/>
            <person name="Proctor R.H."/>
        </authorList>
    </citation>
    <scope>NUCLEOTIDE SEQUENCE [LARGE SCALE GENOMIC DNA]</scope>
    <source>
        <strain evidence="1 2">NRRL 25331</strain>
    </source>
</reference>
<accession>A0A8H5WNA0</accession>